<dbReference type="EMBL" id="KV417764">
    <property type="protein sequence ID" value="KZP07034.1"/>
    <property type="molecule type" value="Genomic_DNA"/>
</dbReference>
<feature type="region of interest" description="Disordered" evidence="1">
    <location>
        <begin position="36"/>
        <end position="59"/>
    </location>
</feature>
<gene>
    <name evidence="2" type="ORF">FIBSPDRAFT_295914</name>
</gene>
<reference evidence="2 3" key="1">
    <citation type="journal article" date="2016" name="Mol. Biol. Evol.">
        <title>Comparative Genomics of Early-Diverging Mushroom-Forming Fungi Provides Insights into the Origins of Lignocellulose Decay Capabilities.</title>
        <authorList>
            <person name="Nagy L.G."/>
            <person name="Riley R."/>
            <person name="Tritt A."/>
            <person name="Adam C."/>
            <person name="Daum C."/>
            <person name="Floudas D."/>
            <person name="Sun H."/>
            <person name="Yadav J.S."/>
            <person name="Pangilinan J."/>
            <person name="Larsson K.H."/>
            <person name="Matsuura K."/>
            <person name="Barry K."/>
            <person name="Labutti K."/>
            <person name="Kuo R."/>
            <person name="Ohm R.A."/>
            <person name="Bhattacharya S.S."/>
            <person name="Shirouzu T."/>
            <person name="Yoshinaga Y."/>
            <person name="Martin F.M."/>
            <person name="Grigoriev I.V."/>
            <person name="Hibbett D.S."/>
        </authorList>
    </citation>
    <scope>NUCLEOTIDE SEQUENCE [LARGE SCALE GENOMIC DNA]</scope>
    <source>
        <strain evidence="2 3">CBS 109695</strain>
    </source>
</reference>
<evidence type="ECO:0000313" key="3">
    <source>
        <dbReference type="Proteomes" id="UP000076532"/>
    </source>
</evidence>
<organism evidence="2 3">
    <name type="scientific">Athelia psychrophila</name>
    <dbReference type="NCBI Taxonomy" id="1759441"/>
    <lineage>
        <taxon>Eukaryota</taxon>
        <taxon>Fungi</taxon>
        <taxon>Dikarya</taxon>
        <taxon>Basidiomycota</taxon>
        <taxon>Agaricomycotina</taxon>
        <taxon>Agaricomycetes</taxon>
        <taxon>Agaricomycetidae</taxon>
        <taxon>Atheliales</taxon>
        <taxon>Atheliaceae</taxon>
        <taxon>Athelia</taxon>
    </lineage>
</organism>
<proteinExistence type="predicted"/>
<protein>
    <recommendedName>
        <fullName evidence="4">F-box domain-containing protein</fullName>
    </recommendedName>
</protein>
<dbReference type="OrthoDB" id="2786563at2759"/>
<dbReference type="Proteomes" id="UP000076532">
    <property type="component" value="Unassembled WGS sequence"/>
</dbReference>
<evidence type="ECO:0000256" key="1">
    <source>
        <dbReference type="SAM" id="MobiDB-lite"/>
    </source>
</evidence>
<evidence type="ECO:0008006" key="4">
    <source>
        <dbReference type="Google" id="ProtNLM"/>
    </source>
</evidence>
<evidence type="ECO:0000313" key="2">
    <source>
        <dbReference type="EMBL" id="KZP07034.1"/>
    </source>
</evidence>
<name>A0A167XBE4_9AGAM</name>
<keyword evidence="3" id="KW-1185">Reference proteome</keyword>
<dbReference type="AlphaFoldDB" id="A0A167XBE4"/>
<accession>A0A167XBE4</accession>
<sequence length="460" mass="52699">MFALDDNLTFLSRIGIIKKHRDNGRFRVYLLDDSDSTSDAAPALNPTAERPPSLPPPLMRNPLQDALPHDQDIILANIVSFVTLSLNLSKLCYVSKKFKALATPHLYRRVYFDNPEMVISYAERVADQPILGSYLEGLYYSDAVIQDVDALVQLANVFVHMTNLQYFQNMPFQTYLWQFGDTRPSPWAIFTSLAQHTGRTLEKMESIGFLVPKRVESPALWASFCRLKELKWCCETAFQDKAAVAHDALPMLEKLTLRNYHPSFIHVLNKMDLPSLTTIILQDETDGSHALLKHHGPKLTTLFITESTPLLVLDLCPNITTLTIISRKGYIKSRKLPQRKTFDVNILNHEEDHQHLTKIHFKCHMTTKVWDVVRKQWDLSSGYSALLEIQANSLFWPENTECVFNRTSHRKLRRYSVFIFMCIFTVMPSDAIHGSSGRIDCWKTITSKLPTRVAARGFRG</sequence>